<evidence type="ECO:0000313" key="2">
    <source>
        <dbReference type="Proteomes" id="UP001066276"/>
    </source>
</evidence>
<accession>A0AAV7RPM6</accession>
<comment type="caution">
    <text evidence="1">The sequence shown here is derived from an EMBL/GenBank/DDBJ whole genome shotgun (WGS) entry which is preliminary data.</text>
</comment>
<dbReference type="AlphaFoldDB" id="A0AAV7RPM6"/>
<proteinExistence type="predicted"/>
<name>A0AAV7RPM6_PLEWA</name>
<sequence>MLICSMVAAVKDTASVLLPHSWSDPEEPPNQTTETRAFLGYLFDSLKTDLQDLKKDTSWEIRELRQNLCFIGERVSTLEDNETQREEEEELLCQVAI</sequence>
<reference evidence="1" key="1">
    <citation type="journal article" date="2022" name="bioRxiv">
        <title>Sequencing and chromosome-scale assembly of the giantPleurodeles waltlgenome.</title>
        <authorList>
            <person name="Brown T."/>
            <person name="Elewa A."/>
            <person name="Iarovenko S."/>
            <person name="Subramanian E."/>
            <person name="Araus A.J."/>
            <person name="Petzold A."/>
            <person name="Susuki M."/>
            <person name="Suzuki K.-i.T."/>
            <person name="Hayashi T."/>
            <person name="Toyoda A."/>
            <person name="Oliveira C."/>
            <person name="Osipova E."/>
            <person name="Leigh N.D."/>
            <person name="Simon A."/>
            <person name="Yun M.H."/>
        </authorList>
    </citation>
    <scope>NUCLEOTIDE SEQUENCE</scope>
    <source>
        <strain evidence="1">20211129_DDA</strain>
        <tissue evidence="1">Liver</tissue>
    </source>
</reference>
<organism evidence="1 2">
    <name type="scientific">Pleurodeles waltl</name>
    <name type="common">Iberian ribbed newt</name>
    <dbReference type="NCBI Taxonomy" id="8319"/>
    <lineage>
        <taxon>Eukaryota</taxon>
        <taxon>Metazoa</taxon>
        <taxon>Chordata</taxon>
        <taxon>Craniata</taxon>
        <taxon>Vertebrata</taxon>
        <taxon>Euteleostomi</taxon>
        <taxon>Amphibia</taxon>
        <taxon>Batrachia</taxon>
        <taxon>Caudata</taxon>
        <taxon>Salamandroidea</taxon>
        <taxon>Salamandridae</taxon>
        <taxon>Pleurodelinae</taxon>
        <taxon>Pleurodeles</taxon>
    </lineage>
</organism>
<gene>
    <name evidence="1" type="ORF">NDU88_007497</name>
</gene>
<protein>
    <submittedName>
        <fullName evidence="1">Uncharacterized protein</fullName>
    </submittedName>
</protein>
<evidence type="ECO:0000313" key="1">
    <source>
        <dbReference type="EMBL" id="KAJ1154754.1"/>
    </source>
</evidence>
<dbReference type="Proteomes" id="UP001066276">
    <property type="component" value="Chromosome 5"/>
</dbReference>
<keyword evidence="2" id="KW-1185">Reference proteome</keyword>
<dbReference type="EMBL" id="JANPWB010000009">
    <property type="protein sequence ID" value="KAJ1154754.1"/>
    <property type="molecule type" value="Genomic_DNA"/>
</dbReference>